<evidence type="ECO:0000313" key="8">
    <source>
        <dbReference type="EMBL" id="CEK92155.1"/>
    </source>
</evidence>
<dbReference type="PROSITE" id="PS00022">
    <property type="entry name" value="EGF_1"/>
    <property type="match status" value="2"/>
</dbReference>
<dbReference type="InterPro" id="IPR001881">
    <property type="entry name" value="EGF-like_Ca-bd_dom"/>
</dbReference>
<keyword evidence="5" id="KW-0472">Membrane</keyword>
<dbReference type="SUPFAM" id="SSF57196">
    <property type="entry name" value="EGF/Laminin"/>
    <property type="match status" value="2"/>
</dbReference>
<gene>
    <name evidence="8" type="primary">ORF186796</name>
</gene>
<proteinExistence type="predicted"/>
<sequence>CNEDVDECLQIPDICIPIDNSTGLENIESYYFACTNTHAGYLCTCSEGWTGHLCNEDIDECAEDVSLCVYGRNSTKNGILDFDNFTDSHSVCLNTFPGFVCICSEKWTGQNCDVNIVDNTTPVYNTESSNSQNITHSPAVSVSEKNVSVKLYLQCQIPPNTEEEINKRLKQFFKKSPFFKGKKLEVDHISEIEISTKGLYVTSIYPIVTVDDKVLSDTDVAYVINLMSHKIEHYLHCSLFRDSIQDKFSISASAMNSATSDWYPALITACAVLVAAVILVAVIKSRRRIKAWYQNKIQDTNIEISAVNPLYLSADEATENMDDAHCNIFWNVGGSNIYNTAEDDVADGQPSRVIRSIDSSAEMGDDDVALRHLSTAGKR</sequence>
<feature type="non-terminal residue" evidence="8">
    <location>
        <position position="1"/>
    </location>
</feature>
<evidence type="ECO:0000256" key="4">
    <source>
        <dbReference type="ARBA" id="ARBA00023157"/>
    </source>
</evidence>
<name>A0A0B7BJ19_9EUPU</name>
<reference evidence="8" key="1">
    <citation type="submission" date="2014-12" db="EMBL/GenBank/DDBJ databases">
        <title>Insight into the proteome of Arion vulgaris.</title>
        <authorList>
            <person name="Aradska J."/>
            <person name="Bulat T."/>
            <person name="Smidak R."/>
            <person name="Sarate P."/>
            <person name="Gangsoo J."/>
            <person name="Sialana F."/>
            <person name="Bilban M."/>
            <person name="Lubec G."/>
        </authorList>
    </citation>
    <scope>NUCLEOTIDE SEQUENCE</scope>
    <source>
        <tissue evidence="8">Skin</tissue>
    </source>
</reference>
<feature type="transmembrane region" description="Helical" evidence="5">
    <location>
        <begin position="262"/>
        <end position="283"/>
    </location>
</feature>
<evidence type="ECO:0000259" key="6">
    <source>
        <dbReference type="PROSITE" id="PS00022"/>
    </source>
</evidence>
<protein>
    <recommendedName>
        <fullName evidence="6 7">EGF-like domain-containing protein</fullName>
    </recommendedName>
</protein>
<keyword evidence="1" id="KW-0245">EGF-like domain</keyword>
<dbReference type="PANTHER" id="PTHR12916">
    <property type="entry name" value="CYTOCHROME C OXIDASE POLYPEPTIDE VIC-2"/>
    <property type="match status" value="1"/>
</dbReference>
<dbReference type="EMBL" id="HACG01045290">
    <property type="protein sequence ID" value="CEK92155.1"/>
    <property type="molecule type" value="Transcribed_RNA"/>
</dbReference>
<dbReference type="SMART" id="SM00179">
    <property type="entry name" value="EGF_CA"/>
    <property type="match status" value="2"/>
</dbReference>
<dbReference type="GO" id="GO:0005509">
    <property type="term" value="F:calcium ion binding"/>
    <property type="evidence" value="ECO:0007669"/>
    <property type="project" value="InterPro"/>
</dbReference>
<evidence type="ECO:0000256" key="5">
    <source>
        <dbReference type="SAM" id="Phobius"/>
    </source>
</evidence>
<evidence type="ECO:0000256" key="2">
    <source>
        <dbReference type="ARBA" id="ARBA00022729"/>
    </source>
</evidence>
<dbReference type="GO" id="GO:0007219">
    <property type="term" value="P:Notch signaling pathway"/>
    <property type="evidence" value="ECO:0007669"/>
    <property type="project" value="TreeGrafter"/>
</dbReference>
<dbReference type="PROSITE" id="PS01186">
    <property type="entry name" value="EGF_2"/>
    <property type="match status" value="1"/>
</dbReference>
<keyword evidence="2" id="KW-0732">Signal</keyword>
<organism evidence="8">
    <name type="scientific">Arion vulgaris</name>
    <dbReference type="NCBI Taxonomy" id="1028688"/>
    <lineage>
        <taxon>Eukaryota</taxon>
        <taxon>Metazoa</taxon>
        <taxon>Spiralia</taxon>
        <taxon>Lophotrochozoa</taxon>
        <taxon>Mollusca</taxon>
        <taxon>Gastropoda</taxon>
        <taxon>Heterobranchia</taxon>
        <taxon>Euthyneura</taxon>
        <taxon>Panpulmonata</taxon>
        <taxon>Eupulmonata</taxon>
        <taxon>Stylommatophora</taxon>
        <taxon>Helicina</taxon>
        <taxon>Arionoidea</taxon>
        <taxon>Arionidae</taxon>
        <taxon>Arion</taxon>
    </lineage>
</organism>
<keyword evidence="4" id="KW-1015">Disulfide bond</keyword>
<dbReference type="InterPro" id="IPR000742">
    <property type="entry name" value="EGF"/>
</dbReference>
<dbReference type="GO" id="GO:0005112">
    <property type="term" value="F:Notch binding"/>
    <property type="evidence" value="ECO:0007669"/>
    <property type="project" value="TreeGrafter"/>
</dbReference>
<keyword evidence="3" id="KW-0677">Repeat</keyword>
<evidence type="ECO:0000256" key="3">
    <source>
        <dbReference type="ARBA" id="ARBA00022737"/>
    </source>
</evidence>
<feature type="domain" description="EGF-like" evidence="6">
    <location>
        <begin position="101"/>
        <end position="112"/>
    </location>
</feature>
<accession>A0A0B7BJ19</accession>
<evidence type="ECO:0000259" key="7">
    <source>
        <dbReference type="PROSITE" id="PS01186"/>
    </source>
</evidence>
<dbReference type="Gene3D" id="2.10.25.10">
    <property type="entry name" value="Laminin"/>
    <property type="match status" value="2"/>
</dbReference>
<feature type="domain" description="EGF-like" evidence="6 7">
    <location>
        <begin position="43"/>
        <end position="54"/>
    </location>
</feature>
<keyword evidence="5" id="KW-1133">Transmembrane helix</keyword>
<dbReference type="CDD" id="cd00054">
    <property type="entry name" value="EGF_CA"/>
    <property type="match status" value="2"/>
</dbReference>
<keyword evidence="5" id="KW-0812">Transmembrane</keyword>
<evidence type="ECO:0000256" key="1">
    <source>
        <dbReference type="ARBA" id="ARBA00022536"/>
    </source>
</evidence>
<dbReference type="PANTHER" id="PTHR12916:SF4">
    <property type="entry name" value="UNINFLATABLE, ISOFORM C"/>
    <property type="match status" value="1"/>
</dbReference>
<dbReference type="AlphaFoldDB" id="A0A0B7BJ19"/>